<proteinExistence type="predicted"/>
<dbReference type="Proteomes" id="UP000095282">
    <property type="component" value="Unplaced"/>
</dbReference>
<reference evidence="2" key="1">
    <citation type="submission" date="2016-11" db="UniProtKB">
        <authorList>
            <consortium name="WormBaseParasite"/>
        </authorList>
    </citation>
    <scope>IDENTIFICATION</scope>
</reference>
<dbReference type="STRING" id="1561998.A0A1I7TV62"/>
<dbReference type="AlphaFoldDB" id="A0A1I7TV62"/>
<dbReference type="WBParaSite" id="Csp11.Scaffold629.g12102.t1">
    <property type="protein sequence ID" value="Csp11.Scaffold629.g12102.t1"/>
    <property type="gene ID" value="Csp11.Scaffold629.g12102"/>
</dbReference>
<name>A0A1I7TV62_9PELO</name>
<keyword evidence="1" id="KW-1185">Reference proteome</keyword>
<evidence type="ECO:0000313" key="2">
    <source>
        <dbReference type="WBParaSite" id="Csp11.Scaffold629.g12102.t1"/>
    </source>
</evidence>
<organism evidence="1 2">
    <name type="scientific">Caenorhabditis tropicalis</name>
    <dbReference type="NCBI Taxonomy" id="1561998"/>
    <lineage>
        <taxon>Eukaryota</taxon>
        <taxon>Metazoa</taxon>
        <taxon>Ecdysozoa</taxon>
        <taxon>Nematoda</taxon>
        <taxon>Chromadorea</taxon>
        <taxon>Rhabditida</taxon>
        <taxon>Rhabditina</taxon>
        <taxon>Rhabditomorpha</taxon>
        <taxon>Rhabditoidea</taxon>
        <taxon>Rhabditidae</taxon>
        <taxon>Peloderinae</taxon>
        <taxon>Caenorhabditis</taxon>
    </lineage>
</organism>
<protein>
    <submittedName>
        <fullName evidence="2">Uncharacterized protein</fullName>
    </submittedName>
</protein>
<evidence type="ECO:0000313" key="1">
    <source>
        <dbReference type="Proteomes" id="UP000095282"/>
    </source>
</evidence>
<sequence>MLDLHDIGMHNVQSEYQLVSKWDEAEQTLGQQRKNHLLREKKRFREFLHISELFNSRKAEKETGFV</sequence>
<accession>A0A1I7TV62</accession>